<sequence length="220" mass="25008">MHYTSTHLLHSLHFSLLQFPAKMAITLKLTRLHLFLIGLVVFAALASVAFLAARVAYTPSNLSMQMNKADVDVLSAALFTFSSSIRYHIPVEVTVVNNGSKMALFTFKFGHYQLIMGSSEVSVVGFENVLSQPSNIDEHDTKWTWKINISEVFEVPYWKAQIFKVLFYTNQTIPMELRLVVAAEWVVPWFSGGAWIRRYKCLGHLQQIGEYPTRCSVEDV</sequence>
<accession>A0A7N0UJ39</accession>
<evidence type="ECO:0000256" key="1">
    <source>
        <dbReference type="SAM" id="Phobius"/>
    </source>
</evidence>
<dbReference type="AlphaFoldDB" id="A0A7N0UJ39"/>
<keyword evidence="1" id="KW-0812">Transmembrane</keyword>
<dbReference type="Gramene" id="Kaladp0068s0160.1.v1.1">
    <property type="protein sequence ID" value="Kaladp0068s0160.1.v1.1.CDS.1"/>
    <property type="gene ID" value="Kaladp0068s0160.v1.1"/>
</dbReference>
<name>A0A7N0UJ39_KALFE</name>
<dbReference type="EnsemblPlants" id="Kaladp0068s0160.1.v1.1">
    <property type="protein sequence ID" value="Kaladp0068s0160.1.v1.1.CDS.1"/>
    <property type="gene ID" value="Kaladp0068s0160.v1.1"/>
</dbReference>
<reference evidence="2" key="1">
    <citation type="submission" date="2021-01" db="UniProtKB">
        <authorList>
            <consortium name="EnsemblPlants"/>
        </authorList>
    </citation>
    <scope>IDENTIFICATION</scope>
</reference>
<keyword evidence="3" id="KW-1185">Reference proteome</keyword>
<proteinExistence type="predicted"/>
<keyword evidence="1" id="KW-0472">Membrane</keyword>
<evidence type="ECO:0000313" key="2">
    <source>
        <dbReference type="EnsemblPlants" id="Kaladp0068s0160.1.v1.1.CDS.1"/>
    </source>
</evidence>
<organism evidence="2 3">
    <name type="scientific">Kalanchoe fedtschenkoi</name>
    <name type="common">Lavender scallops</name>
    <name type="synonym">South American air plant</name>
    <dbReference type="NCBI Taxonomy" id="63787"/>
    <lineage>
        <taxon>Eukaryota</taxon>
        <taxon>Viridiplantae</taxon>
        <taxon>Streptophyta</taxon>
        <taxon>Embryophyta</taxon>
        <taxon>Tracheophyta</taxon>
        <taxon>Spermatophyta</taxon>
        <taxon>Magnoliopsida</taxon>
        <taxon>eudicotyledons</taxon>
        <taxon>Gunneridae</taxon>
        <taxon>Pentapetalae</taxon>
        <taxon>Saxifragales</taxon>
        <taxon>Crassulaceae</taxon>
        <taxon>Kalanchoe</taxon>
    </lineage>
</organism>
<dbReference type="Proteomes" id="UP000594263">
    <property type="component" value="Unplaced"/>
</dbReference>
<protein>
    <submittedName>
        <fullName evidence="2">Uncharacterized protein</fullName>
    </submittedName>
</protein>
<feature type="transmembrane region" description="Helical" evidence="1">
    <location>
        <begin position="34"/>
        <end position="57"/>
    </location>
</feature>
<keyword evidence="1" id="KW-1133">Transmembrane helix</keyword>
<evidence type="ECO:0000313" key="3">
    <source>
        <dbReference type="Proteomes" id="UP000594263"/>
    </source>
</evidence>